<dbReference type="EMBL" id="MRZV01000018">
    <property type="protein sequence ID" value="PIK62135.1"/>
    <property type="molecule type" value="Genomic_DNA"/>
</dbReference>
<protein>
    <recommendedName>
        <fullName evidence="6">Cyclic nucleotide-binding domain-containing protein</fullName>
    </recommendedName>
</protein>
<dbReference type="GO" id="GO:0004674">
    <property type="term" value="F:protein serine/threonine kinase activity"/>
    <property type="evidence" value="ECO:0007669"/>
    <property type="project" value="UniProtKB-KW"/>
</dbReference>
<keyword evidence="5" id="KW-0067">ATP-binding</keyword>
<dbReference type="OrthoDB" id="63267at2759"/>
<proteinExistence type="predicted"/>
<dbReference type="PROSITE" id="PS00889">
    <property type="entry name" value="CNMP_BINDING_2"/>
    <property type="match status" value="1"/>
</dbReference>
<dbReference type="PANTHER" id="PTHR24353">
    <property type="entry name" value="CYCLIC NUCLEOTIDE-DEPENDENT PROTEIN KINASE"/>
    <property type="match status" value="1"/>
</dbReference>
<evidence type="ECO:0000256" key="1">
    <source>
        <dbReference type="ARBA" id="ARBA00022527"/>
    </source>
</evidence>
<keyword evidence="8" id="KW-1185">Reference proteome</keyword>
<evidence type="ECO:0000259" key="6">
    <source>
        <dbReference type="PROSITE" id="PS50042"/>
    </source>
</evidence>
<sequence>GKLSVSQGGKVLGEMGPGKLFGELAILYNCTRTASVKASSDAKLWAIDRHVFQQIMMKTGIERQKEHLKFLKSVHILKNLPSIDLVKLATSLEVDYFTEGEFVIREGSKGDTFYIISNGTVSTAFLAQDVVLVEGA</sequence>
<evidence type="ECO:0000313" key="7">
    <source>
        <dbReference type="EMBL" id="PIK62135.1"/>
    </source>
</evidence>
<keyword evidence="1" id="KW-0723">Serine/threonine-protein kinase</keyword>
<keyword evidence="3" id="KW-0547">Nucleotide-binding</keyword>
<dbReference type="PANTHER" id="PTHR24353:SF147">
    <property type="entry name" value="CGMP-DEPENDENT SERINE_THREONIN PROTEIN KINASE-RELATED"/>
    <property type="match status" value="1"/>
</dbReference>
<evidence type="ECO:0000256" key="4">
    <source>
        <dbReference type="ARBA" id="ARBA00022777"/>
    </source>
</evidence>
<dbReference type="InterPro" id="IPR018488">
    <property type="entry name" value="cNMP-bd_CS"/>
</dbReference>
<dbReference type="InterPro" id="IPR000595">
    <property type="entry name" value="cNMP-bd_dom"/>
</dbReference>
<evidence type="ECO:0000256" key="3">
    <source>
        <dbReference type="ARBA" id="ARBA00022741"/>
    </source>
</evidence>
<dbReference type="InterPro" id="IPR014710">
    <property type="entry name" value="RmlC-like_jellyroll"/>
</dbReference>
<dbReference type="PROSITE" id="PS50042">
    <property type="entry name" value="CNMP_BINDING_3"/>
    <property type="match status" value="2"/>
</dbReference>
<dbReference type="Pfam" id="PF00027">
    <property type="entry name" value="cNMP_binding"/>
    <property type="match status" value="1"/>
</dbReference>
<dbReference type="InterPro" id="IPR018490">
    <property type="entry name" value="cNMP-bd_dom_sf"/>
</dbReference>
<dbReference type="SUPFAM" id="SSF51206">
    <property type="entry name" value="cAMP-binding domain-like"/>
    <property type="match status" value="2"/>
</dbReference>
<comment type="caution">
    <text evidence="7">The sequence shown here is derived from an EMBL/GenBank/DDBJ whole genome shotgun (WGS) entry which is preliminary data.</text>
</comment>
<gene>
    <name evidence="7" type="ORF">BSL78_00955</name>
</gene>
<dbReference type="STRING" id="307972.A0A2G8LPG6"/>
<evidence type="ECO:0000256" key="5">
    <source>
        <dbReference type="ARBA" id="ARBA00022840"/>
    </source>
</evidence>
<keyword evidence="4" id="KW-0418">Kinase</keyword>
<dbReference type="CDD" id="cd00038">
    <property type="entry name" value="CAP_ED"/>
    <property type="match status" value="2"/>
</dbReference>
<dbReference type="AlphaFoldDB" id="A0A2G8LPG6"/>
<feature type="domain" description="Cyclic nucleotide-binding" evidence="6">
    <location>
        <begin position="1"/>
        <end position="73"/>
    </location>
</feature>
<feature type="non-terminal residue" evidence="7">
    <location>
        <position position="1"/>
    </location>
</feature>
<evidence type="ECO:0000256" key="2">
    <source>
        <dbReference type="ARBA" id="ARBA00022679"/>
    </source>
</evidence>
<evidence type="ECO:0000313" key="8">
    <source>
        <dbReference type="Proteomes" id="UP000230750"/>
    </source>
</evidence>
<organism evidence="7 8">
    <name type="scientific">Stichopus japonicus</name>
    <name type="common">Sea cucumber</name>
    <dbReference type="NCBI Taxonomy" id="307972"/>
    <lineage>
        <taxon>Eukaryota</taxon>
        <taxon>Metazoa</taxon>
        <taxon>Echinodermata</taxon>
        <taxon>Eleutherozoa</taxon>
        <taxon>Echinozoa</taxon>
        <taxon>Holothuroidea</taxon>
        <taxon>Aspidochirotacea</taxon>
        <taxon>Aspidochirotida</taxon>
        <taxon>Stichopodidae</taxon>
        <taxon>Apostichopus</taxon>
    </lineage>
</organism>
<keyword evidence="2" id="KW-0808">Transferase</keyword>
<dbReference type="Proteomes" id="UP000230750">
    <property type="component" value="Unassembled WGS sequence"/>
</dbReference>
<reference evidence="7 8" key="1">
    <citation type="journal article" date="2017" name="PLoS Biol.">
        <title>The sea cucumber genome provides insights into morphological evolution and visceral regeneration.</title>
        <authorList>
            <person name="Zhang X."/>
            <person name="Sun L."/>
            <person name="Yuan J."/>
            <person name="Sun Y."/>
            <person name="Gao Y."/>
            <person name="Zhang L."/>
            <person name="Li S."/>
            <person name="Dai H."/>
            <person name="Hamel J.F."/>
            <person name="Liu C."/>
            <person name="Yu Y."/>
            <person name="Liu S."/>
            <person name="Lin W."/>
            <person name="Guo K."/>
            <person name="Jin S."/>
            <person name="Xu P."/>
            <person name="Storey K.B."/>
            <person name="Huan P."/>
            <person name="Zhang T."/>
            <person name="Zhou Y."/>
            <person name="Zhang J."/>
            <person name="Lin C."/>
            <person name="Li X."/>
            <person name="Xing L."/>
            <person name="Huo D."/>
            <person name="Sun M."/>
            <person name="Wang L."/>
            <person name="Mercier A."/>
            <person name="Li F."/>
            <person name="Yang H."/>
            <person name="Xiang J."/>
        </authorList>
    </citation>
    <scope>NUCLEOTIDE SEQUENCE [LARGE SCALE GENOMIC DNA]</scope>
    <source>
        <strain evidence="7">Shaxun</strain>
        <tissue evidence="7">Muscle</tissue>
    </source>
</reference>
<name>A0A2G8LPG6_STIJA</name>
<feature type="domain" description="Cyclic nucleotide-binding" evidence="6">
    <location>
        <begin position="76"/>
        <end position="121"/>
    </location>
</feature>
<accession>A0A2G8LPG6</accession>
<dbReference type="Gene3D" id="2.60.120.10">
    <property type="entry name" value="Jelly Rolls"/>
    <property type="match status" value="2"/>
</dbReference>
<dbReference type="GO" id="GO:0005524">
    <property type="term" value="F:ATP binding"/>
    <property type="evidence" value="ECO:0007669"/>
    <property type="project" value="UniProtKB-KW"/>
</dbReference>